<evidence type="ECO:0000256" key="3">
    <source>
        <dbReference type="ARBA" id="ARBA00011489"/>
    </source>
</evidence>
<keyword evidence="4 9" id="KW-1003">Cell membrane</keyword>
<keyword evidence="11" id="KW-1185">Reference proteome</keyword>
<gene>
    <name evidence="12" type="primary">LOC111019195</name>
</gene>
<dbReference type="GO" id="GO:0005886">
    <property type="term" value="C:plasma membrane"/>
    <property type="evidence" value="ECO:0007669"/>
    <property type="project" value="UniProtKB-SubCell"/>
</dbReference>
<organism evidence="11 12">
    <name type="scientific">Momordica charantia</name>
    <name type="common">Bitter gourd</name>
    <name type="synonym">Balsam pear</name>
    <dbReference type="NCBI Taxonomy" id="3673"/>
    <lineage>
        <taxon>Eukaryota</taxon>
        <taxon>Viridiplantae</taxon>
        <taxon>Streptophyta</taxon>
        <taxon>Embryophyta</taxon>
        <taxon>Tracheophyta</taxon>
        <taxon>Spermatophyta</taxon>
        <taxon>Magnoliopsida</taxon>
        <taxon>eudicotyledons</taxon>
        <taxon>Gunneridae</taxon>
        <taxon>Pentapetalae</taxon>
        <taxon>rosids</taxon>
        <taxon>fabids</taxon>
        <taxon>Cucurbitales</taxon>
        <taxon>Cucurbitaceae</taxon>
        <taxon>Momordiceae</taxon>
        <taxon>Momordica</taxon>
    </lineage>
</organism>
<dbReference type="InterPro" id="IPR006459">
    <property type="entry name" value="CASP/CASPL"/>
</dbReference>
<evidence type="ECO:0000256" key="5">
    <source>
        <dbReference type="ARBA" id="ARBA00022692"/>
    </source>
</evidence>
<evidence type="ECO:0000256" key="2">
    <source>
        <dbReference type="ARBA" id="ARBA00007651"/>
    </source>
</evidence>
<evidence type="ECO:0000259" key="10">
    <source>
        <dbReference type="Pfam" id="PF04535"/>
    </source>
</evidence>
<dbReference type="OrthoDB" id="1918787at2759"/>
<dbReference type="GeneID" id="111019195"/>
<dbReference type="Pfam" id="PF04535">
    <property type="entry name" value="CASP_dom"/>
    <property type="match status" value="1"/>
</dbReference>
<proteinExistence type="inferred from homology"/>
<keyword evidence="5 9" id="KW-0812">Transmembrane</keyword>
<keyword evidence="6 9" id="KW-1133">Transmembrane helix</keyword>
<evidence type="ECO:0000256" key="8">
    <source>
        <dbReference type="ARBA" id="ARBA00023180"/>
    </source>
</evidence>
<comment type="subcellular location">
    <subcellularLocation>
        <location evidence="1 9">Cell membrane</location>
        <topology evidence="1 9">Multi-pass membrane protein</topology>
    </subcellularLocation>
</comment>
<comment type="subunit">
    <text evidence="3 9">Homodimer and heterodimers.</text>
</comment>
<feature type="transmembrane region" description="Helical" evidence="9">
    <location>
        <begin position="137"/>
        <end position="161"/>
    </location>
</feature>
<evidence type="ECO:0000313" key="12">
    <source>
        <dbReference type="RefSeq" id="XP_022151223.1"/>
    </source>
</evidence>
<feature type="domain" description="Casparian strip membrane protein" evidence="10">
    <location>
        <begin position="50"/>
        <end position="201"/>
    </location>
</feature>
<keyword evidence="8" id="KW-0325">Glycoprotein</keyword>
<evidence type="ECO:0000256" key="1">
    <source>
        <dbReference type="ARBA" id="ARBA00004651"/>
    </source>
</evidence>
<dbReference type="NCBIfam" id="TIGR01569">
    <property type="entry name" value="A_tha_TIGR01569"/>
    <property type="match status" value="1"/>
</dbReference>
<reference evidence="12" key="1">
    <citation type="submission" date="2025-08" db="UniProtKB">
        <authorList>
            <consortium name="RefSeq"/>
        </authorList>
    </citation>
    <scope>IDENTIFICATION</scope>
    <source>
        <strain evidence="12">OHB3-1</strain>
    </source>
</reference>
<dbReference type="KEGG" id="mcha:111019195"/>
<evidence type="ECO:0000256" key="7">
    <source>
        <dbReference type="ARBA" id="ARBA00023136"/>
    </source>
</evidence>
<evidence type="ECO:0000256" key="4">
    <source>
        <dbReference type="ARBA" id="ARBA00022475"/>
    </source>
</evidence>
<dbReference type="PANTHER" id="PTHR33573">
    <property type="entry name" value="CASP-LIKE PROTEIN 4A4"/>
    <property type="match status" value="1"/>
</dbReference>
<dbReference type="RefSeq" id="XP_022151223.1">
    <property type="nucleotide sequence ID" value="XM_022295531.1"/>
</dbReference>
<protein>
    <recommendedName>
        <fullName evidence="9">CASP-like protein</fullName>
    </recommendedName>
</protein>
<feature type="transmembrane region" description="Helical" evidence="9">
    <location>
        <begin position="101"/>
        <end position="125"/>
    </location>
</feature>
<feature type="transmembrane region" description="Helical" evidence="9">
    <location>
        <begin position="54"/>
        <end position="74"/>
    </location>
</feature>
<dbReference type="AlphaFoldDB" id="A0A6J1DBL6"/>
<evidence type="ECO:0000313" key="11">
    <source>
        <dbReference type="Proteomes" id="UP000504603"/>
    </source>
</evidence>
<evidence type="ECO:0000256" key="6">
    <source>
        <dbReference type="ARBA" id="ARBA00022989"/>
    </source>
</evidence>
<keyword evidence="7 9" id="KW-0472">Membrane</keyword>
<evidence type="ECO:0000256" key="9">
    <source>
        <dbReference type="RuleBase" id="RU361233"/>
    </source>
</evidence>
<dbReference type="InterPro" id="IPR006702">
    <property type="entry name" value="CASP_dom"/>
</dbReference>
<comment type="similarity">
    <text evidence="2 9">Belongs to the Casparian strip membrane proteins (CASP) family.</text>
</comment>
<name>A0A6J1DBL6_MOMCH</name>
<accession>A0A6J1DBL6</accession>
<dbReference type="Proteomes" id="UP000504603">
    <property type="component" value="Unplaced"/>
</dbReference>
<dbReference type="PANTHER" id="PTHR33573:SF48">
    <property type="entry name" value="CASP-LIKE PROTEIN 3A1"/>
    <property type="match status" value="1"/>
</dbReference>
<feature type="transmembrane region" description="Helical" evidence="9">
    <location>
        <begin position="189"/>
        <end position="213"/>
    </location>
</feature>
<sequence>MASARKMPSVPEVALQLPETTKVAATASESGKISGPMEPPERNFGRLRADLYQLVLRLLCIATSATAVALMVTAKEASTVSIYGFELPVHSKWSFSDAFEYLVGVSGTAAAYSLLQLLVTASKLFRKSPVHCSRSQAWLIFAVDQALAYALMSAGSAAAGISNLNRTGIRHITLPNFCKPLQSFCNHVAISIAFTFFTCFLLTTSAIQCAIWLSRN</sequence>